<dbReference type="AlphaFoldDB" id="A0A8A4ZGI2"/>
<reference evidence="1" key="1">
    <citation type="submission" date="2021-03" db="EMBL/GenBank/DDBJ databases">
        <title>Pengzhenrongella sicca gen. nov., sp. nov., a new member of suborder Micrococcineae isolated from High-Arctic tundra soil.</title>
        <authorList>
            <person name="Peng F."/>
        </authorList>
    </citation>
    <scope>NUCLEOTIDE SEQUENCE</scope>
    <source>
        <strain evidence="1">LRZ-2</strain>
    </source>
</reference>
<gene>
    <name evidence="1" type="ORF">J4E96_05805</name>
</gene>
<evidence type="ECO:0000313" key="1">
    <source>
        <dbReference type="EMBL" id="QTE30491.1"/>
    </source>
</evidence>
<dbReference type="KEGG" id="psic:J4E96_05805"/>
<dbReference type="Proteomes" id="UP000663937">
    <property type="component" value="Chromosome"/>
</dbReference>
<protein>
    <submittedName>
        <fullName evidence="1">DivIVA domain-containing protein</fullName>
    </submittedName>
</protein>
<dbReference type="InterPro" id="IPR019933">
    <property type="entry name" value="DivIVA_domain"/>
</dbReference>
<evidence type="ECO:0000313" key="2">
    <source>
        <dbReference type="Proteomes" id="UP000663937"/>
    </source>
</evidence>
<dbReference type="NCBIfam" id="TIGR03544">
    <property type="entry name" value="DivI1A_domain"/>
    <property type="match status" value="1"/>
</dbReference>
<dbReference type="EMBL" id="CP071868">
    <property type="protein sequence ID" value="QTE30491.1"/>
    <property type="molecule type" value="Genomic_DNA"/>
</dbReference>
<name>A0A8A4ZGI2_9MICO</name>
<accession>A0A8A4ZGI2</accession>
<proteinExistence type="predicted"/>
<organism evidence="1 2">
    <name type="scientific">Pengzhenrongella sicca</name>
    <dbReference type="NCBI Taxonomy" id="2819238"/>
    <lineage>
        <taxon>Bacteria</taxon>
        <taxon>Bacillati</taxon>
        <taxon>Actinomycetota</taxon>
        <taxon>Actinomycetes</taxon>
        <taxon>Micrococcales</taxon>
        <taxon>Pengzhenrongella</taxon>
    </lineage>
</organism>
<sequence>MRIRFWNPPADGPLHVLDGAGVRGAASALTRTTFREGYEIAAVDAFLERAGIAVDAHRRAAPSSLTADDVRAVRFRATKFREGYDQDMVDDLLDQVAASLRA</sequence>
<keyword evidence="2" id="KW-1185">Reference proteome</keyword>
<dbReference type="Gene3D" id="6.10.250.660">
    <property type="match status" value="1"/>
</dbReference>